<keyword evidence="8" id="KW-0449">Lipoprotein</keyword>
<evidence type="ECO:0000313" key="12">
    <source>
        <dbReference type="Proteomes" id="UP000254304"/>
    </source>
</evidence>
<evidence type="ECO:0000256" key="7">
    <source>
        <dbReference type="ARBA" id="ARBA00023139"/>
    </source>
</evidence>
<sequence length="315" mass="34404">MKAVKCMTKKRMLSTFTLLPIITFLSGCAFIHSEPPVAKKTDIAKLTTITIPNGGVWPSTEWWKQYNNPQLNQLVAQALADSPTLAVVEQRVMLAKAQTETVRAGAGANLNFGADVERQKVSAEGILGPFAVDDPAAGTTGPWYTNGTFGLQGSYEFDIWGKDRDRIEAALGLEQAKQAELAESKLLVSSAVTELYWDMQTVMALQDTLQQMREQEALIVHTDEKLYSEGISSSLDDTVAGCRWPSLTSALPPIKASCMPYRPPSARCSACNIPCLRLKPCLCRTSASHCRRSSTTSCWRAALTCRPRTGISNPL</sequence>
<keyword evidence="6" id="KW-0472">Membrane</keyword>
<dbReference type="Gene3D" id="1.20.1600.10">
    <property type="entry name" value="Outer membrane efflux proteins (OEP)"/>
    <property type="match status" value="1"/>
</dbReference>
<dbReference type="SUPFAM" id="SSF56954">
    <property type="entry name" value="Outer membrane efflux proteins (OEP)"/>
    <property type="match status" value="1"/>
</dbReference>
<comment type="similarity">
    <text evidence="2">Belongs to the outer membrane factor (OMF) (TC 1.B.17) family.</text>
</comment>
<keyword evidence="7" id="KW-0564">Palmitate</keyword>
<evidence type="ECO:0000256" key="1">
    <source>
        <dbReference type="ARBA" id="ARBA00004459"/>
    </source>
</evidence>
<dbReference type="Gene3D" id="2.20.200.10">
    <property type="entry name" value="Outer membrane efflux proteins (OEP)"/>
    <property type="match status" value="1"/>
</dbReference>
<keyword evidence="3" id="KW-1134">Transmembrane beta strand</keyword>
<keyword evidence="5 10" id="KW-0732">Signal</keyword>
<evidence type="ECO:0000256" key="2">
    <source>
        <dbReference type="ARBA" id="ARBA00007613"/>
    </source>
</evidence>
<feature type="chain" id="PRO_5016928214" evidence="10">
    <location>
        <begin position="30"/>
        <end position="315"/>
    </location>
</feature>
<comment type="function">
    <text evidence="9">Could be involved in resistance to puromycin, acriflavine and tetraphenylarsonium chloride.</text>
</comment>
<reference evidence="11 12" key="1">
    <citation type="submission" date="2018-06" db="EMBL/GenBank/DDBJ databases">
        <authorList>
            <consortium name="Pathogen Informatics"/>
            <person name="Doyle S."/>
        </authorList>
    </citation>
    <scope>NUCLEOTIDE SEQUENCE [LARGE SCALE GENOMIC DNA]</scope>
    <source>
        <strain evidence="11 12">NCTC12157</strain>
    </source>
</reference>
<dbReference type="Proteomes" id="UP000254304">
    <property type="component" value="Unassembled WGS sequence"/>
</dbReference>
<proteinExistence type="inferred from homology"/>
<dbReference type="EMBL" id="UGGO01000001">
    <property type="protein sequence ID" value="STQ43046.1"/>
    <property type="molecule type" value="Genomic_DNA"/>
</dbReference>
<dbReference type="GO" id="GO:0016020">
    <property type="term" value="C:membrane"/>
    <property type="evidence" value="ECO:0007669"/>
    <property type="project" value="UniProtKB-SubCell"/>
</dbReference>
<dbReference type="InterPro" id="IPR010131">
    <property type="entry name" value="MdtP/NodT-like"/>
</dbReference>
<dbReference type="PANTHER" id="PTHR30203:SF20">
    <property type="entry name" value="MULTIDRUG RESISTANCE OUTER MEMBRANE PROTEIN MDTP-RELATED"/>
    <property type="match status" value="1"/>
</dbReference>
<protein>
    <submittedName>
        <fullName evidence="11">Multidrug resistance outer membrane protein MdtP</fullName>
    </submittedName>
</protein>
<dbReference type="GO" id="GO:0015562">
    <property type="term" value="F:efflux transmembrane transporter activity"/>
    <property type="evidence" value="ECO:0007669"/>
    <property type="project" value="InterPro"/>
</dbReference>
<feature type="signal peptide" evidence="10">
    <location>
        <begin position="1"/>
        <end position="29"/>
    </location>
</feature>
<evidence type="ECO:0000256" key="4">
    <source>
        <dbReference type="ARBA" id="ARBA00022692"/>
    </source>
</evidence>
<name>A0A377NAS7_9GAMM</name>
<evidence type="ECO:0000256" key="6">
    <source>
        <dbReference type="ARBA" id="ARBA00023136"/>
    </source>
</evidence>
<keyword evidence="4" id="KW-0812">Transmembrane</keyword>
<evidence type="ECO:0000256" key="9">
    <source>
        <dbReference type="ARBA" id="ARBA00037313"/>
    </source>
</evidence>
<dbReference type="PANTHER" id="PTHR30203">
    <property type="entry name" value="OUTER MEMBRANE CATION EFFLUX PROTEIN"/>
    <property type="match status" value="1"/>
</dbReference>
<evidence type="ECO:0000313" key="11">
    <source>
        <dbReference type="EMBL" id="STQ43046.1"/>
    </source>
</evidence>
<evidence type="ECO:0000256" key="10">
    <source>
        <dbReference type="SAM" id="SignalP"/>
    </source>
</evidence>
<dbReference type="AlphaFoldDB" id="A0A377NAS7"/>
<dbReference type="InterPro" id="IPR003423">
    <property type="entry name" value="OMP_efflux"/>
</dbReference>
<comment type="subcellular location">
    <subcellularLocation>
        <location evidence="1">Cell outer membrane</location>
        <topology evidence="1">Lipid-anchor</topology>
    </subcellularLocation>
</comment>
<evidence type="ECO:0000256" key="5">
    <source>
        <dbReference type="ARBA" id="ARBA00022729"/>
    </source>
</evidence>
<dbReference type="PROSITE" id="PS51257">
    <property type="entry name" value="PROKAR_LIPOPROTEIN"/>
    <property type="match status" value="1"/>
</dbReference>
<accession>A0A377NAS7</accession>
<evidence type="ECO:0000256" key="3">
    <source>
        <dbReference type="ARBA" id="ARBA00022452"/>
    </source>
</evidence>
<gene>
    <name evidence="11" type="primary">mdtP_1</name>
    <name evidence="11" type="ORF">NCTC12157_00716</name>
</gene>
<organism evidence="11 12">
    <name type="scientific">Ewingella americana</name>
    <dbReference type="NCBI Taxonomy" id="41202"/>
    <lineage>
        <taxon>Bacteria</taxon>
        <taxon>Pseudomonadati</taxon>
        <taxon>Pseudomonadota</taxon>
        <taxon>Gammaproteobacteria</taxon>
        <taxon>Enterobacterales</taxon>
        <taxon>Yersiniaceae</taxon>
        <taxon>Ewingella</taxon>
    </lineage>
</organism>
<dbReference type="Pfam" id="PF02321">
    <property type="entry name" value="OEP"/>
    <property type="match status" value="1"/>
</dbReference>
<evidence type="ECO:0000256" key="8">
    <source>
        <dbReference type="ARBA" id="ARBA00023288"/>
    </source>
</evidence>